<organism evidence="1 2">
    <name type="scientific">Domibacillus aminovorans</name>
    <dbReference type="NCBI Taxonomy" id="29332"/>
    <lineage>
        <taxon>Bacteria</taxon>
        <taxon>Bacillati</taxon>
        <taxon>Bacillota</taxon>
        <taxon>Bacilli</taxon>
        <taxon>Bacillales</taxon>
        <taxon>Bacillaceae</taxon>
        <taxon>Domibacillus</taxon>
    </lineage>
</organism>
<dbReference type="OrthoDB" id="2969819at2"/>
<proteinExistence type="predicted"/>
<evidence type="ECO:0000313" key="1">
    <source>
        <dbReference type="EMBL" id="OAH53895.1"/>
    </source>
</evidence>
<sequence length="120" mass="13429">MPAPYATIGDIRNTAAHLAAVSDATLTLIMSDAALEVDGLELIEKYQGELYKEKLTRYLTIHLATLKPQEVVKEKLDVLERTYKSEAGLSGLSATVYGQEYERMVKEYTVSTDHNKVVFF</sequence>
<accession>A0A177KLX1</accession>
<dbReference type="AlphaFoldDB" id="A0A177KLX1"/>
<comment type="caution">
    <text evidence="1">The sequence shown here is derived from an EMBL/GenBank/DDBJ whole genome shotgun (WGS) entry which is preliminary data.</text>
</comment>
<dbReference type="InterPro" id="IPR025127">
    <property type="entry name" value="DUF4054"/>
</dbReference>
<name>A0A177KLX1_9BACI</name>
<protein>
    <submittedName>
        <fullName evidence="1">Uncharacterized protein</fullName>
    </submittedName>
</protein>
<dbReference type="RefSeq" id="WP_063975396.1">
    <property type="nucleotide sequence ID" value="NZ_LQWZ01000035.1"/>
</dbReference>
<dbReference type="Pfam" id="PF13262">
    <property type="entry name" value="DUF4054"/>
    <property type="match status" value="1"/>
</dbReference>
<evidence type="ECO:0000313" key="2">
    <source>
        <dbReference type="Proteomes" id="UP000077271"/>
    </source>
</evidence>
<dbReference type="EMBL" id="LQWZ01000035">
    <property type="protein sequence ID" value="OAH53895.1"/>
    <property type="molecule type" value="Genomic_DNA"/>
</dbReference>
<gene>
    <name evidence="1" type="ORF">AWH48_11545</name>
</gene>
<reference evidence="1 2" key="1">
    <citation type="submission" date="2016-01" db="EMBL/GenBank/DDBJ databases">
        <title>Investigation of taxonomic status of Bacillus aminovorans.</title>
        <authorList>
            <person name="Verma A."/>
            <person name="Pal Y."/>
            <person name="Krishnamurthi S."/>
        </authorList>
    </citation>
    <scope>NUCLEOTIDE SEQUENCE [LARGE SCALE GENOMIC DNA]</scope>
    <source>
        <strain evidence="1 2">DSM 4337</strain>
    </source>
</reference>
<dbReference type="Proteomes" id="UP000077271">
    <property type="component" value="Unassembled WGS sequence"/>
</dbReference>